<dbReference type="InterPro" id="IPR052919">
    <property type="entry name" value="TA_system_RNase"/>
</dbReference>
<dbReference type="PANTHER" id="PTHR36173">
    <property type="entry name" value="RIBONUCLEASE VAPC16-RELATED"/>
    <property type="match status" value="1"/>
</dbReference>
<proteinExistence type="predicted"/>
<dbReference type="Pfam" id="PF01850">
    <property type="entry name" value="PIN"/>
    <property type="match status" value="1"/>
</dbReference>
<keyword evidence="3" id="KW-1185">Reference proteome</keyword>
<evidence type="ECO:0000313" key="3">
    <source>
        <dbReference type="Proteomes" id="UP000681425"/>
    </source>
</evidence>
<dbReference type="SUPFAM" id="SSF88723">
    <property type="entry name" value="PIN domain-like"/>
    <property type="match status" value="1"/>
</dbReference>
<name>A0A975Q362_9SPHN</name>
<reference evidence="2" key="1">
    <citation type="submission" date="2021-04" db="EMBL/GenBank/DDBJ databases">
        <title>Isolation of p-tert-butylphenol degrading bacteria Sphingobium phenoxybenzoativorans Tas13 from active sludge.</title>
        <authorList>
            <person name="Li Y."/>
        </authorList>
    </citation>
    <scope>NUCLEOTIDE SEQUENCE</scope>
    <source>
        <strain evidence="2">Tas13</strain>
    </source>
</reference>
<dbReference type="InterPro" id="IPR002716">
    <property type="entry name" value="PIN_dom"/>
</dbReference>
<dbReference type="Gene3D" id="3.40.50.1010">
    <property type="entry name" value="5'-nuclease"/>
    <property type="match status" value="1"/>
</dbReference>
<dbReference type="InterPro" id="IPR029060">
    <property type="entry name" value="PIN-like_dom_sf"/>
</dbReference>
<sequence length="151" mass="15968">MTKRKKAGPAPSAVLLDTCAVIWLANGDPMPADVLAAISHAALADGVFVSPASAWEVGLLSRARGEKQPAVSFLPDPQSWFARFMGGPGIREAPLLPEIAIASSHLPEPLHGDPADRFIIATARHHQIPVVTRDGKIIDYAAQGHIDVIAC</sequence>
<dbReference type="AlphaFoldDB" id="A0A975Q362"/>
<evidence type="ECO:0000313" key="2">
    <source>
        <dbReference type="EMBL" id="QUT07153.1"/>
    </source>
</evidence>
<feature type="domain" description="PIN" evidence="1">
    <location>
        <begin position="14"/>
        <end position="141"/>
    </location>
</feature>
<dbReference type="EMBL" id="CP073910">
    <property type="protein sequence ID" value="QUT07153.1"/>
    <property type="molecule type" value="Genomic_DNA"/>
</dbReference>
<evidence type="ECO:0000259" key="1">
    <source>
        <dbReference type="Pfam" id="PF01850"/>
    </source>
</evidence>
<accession>A0A975Q362</accession>
<gene>
    <name evidence="2" type="ORF">KFK14_06980</name>
</gene>
<dbReference type="Proteomes" id="UP000681425">
    <property type="component" value="Chromosome"/>
</dbReference>
<dbReference type="CDD" id="cd09872">
    <property type="entry name" value="PIN_Sll0205-like"/>
    <property type="match status" value="1"/>
</dbReference>
<protein>
    <submittedName>
        <fullName evidence="2">Type II toxin-antitoxin system VapC family toxin</fullName>
    </submittedName>
</protein>
<organism evidence="2 3">
    <name type="scientific">Sphingobium phenoxybenzoativorans</name>
    <dbReference type="NCBI Taxonomy" id="1592790"/>
    <lineage>
        <taxon>Bacteria</taxon>
        <taxon>Pseudomonadati</taxon>
        <taxon>Pseudomonadota</taxon>
        <taxon>Alphaproteobacteria</taxon>
        <taxon>Sphingomonadales</taxon>
        <taxon>Sphingomonadaceae</taxon>
        <taxon>Sphingobium</taxon>
    </lineage>
</organism>
<dbReference type="KEGG" id="spph:KFK14_06980"/>
<dbReference type="PANTHER" id="PTHR36173:SF1">
    <property type="entry name" value="RIBONUCLEASE VAPC22"/>
    <property type="match status" value="1"/>
</dbReference>
<dbReference type="InterPro" id="IPR041705">
    <property type="entry name" value="PIN_Sll0205"/>
</dbReference>
<dbReference type="RefSeq" id="WP_021243945.1">
    <property type="nucleotide sequence ID" value="NZ_CP073910.1"/>
</dbReference>